<name>A0A8J6BGX9_9EUKA</name>
<sequence length="528" mass="58245">MAEPKGATAEYLAIFQDFCLGRIVEVVLVDGSSYVGCLAALNLKTLELTLRTAQHRKAPRGGASPSSDIHTSEYKDAVSLLGDMVAFISLTDVAPITRPSSTVAETFKHVLTDAEIATKNARPNERDLRPFFDPGEGDAALLGSLEEHKRRQPAEFDQFAVNARIDKNYRNTFKAEDYTVPVARSNPNFERDAAEAARIEAEIAASKRKGMKPRVDDATAYSDVSRDPRTMSSWRREPAPGHPETPEDLHRKQPSPGFPVRVPSSESPTPAAELQRTPPPAITTVRPSSRSRAIDQTARLRSVVREATDGHRSRTASPLIRERALDDDSLQSLDLRTHTPRFDPDVRKEFRDFVVRSRSNSNVSDLGRPGSFSELPAVGTPPPEARSRLSTGFPLDSTDSDRESERKGKSHSVETKAPEPAPAPAKKKTFVPSFQPSFVPPQPMPMPAPAPGKGFVPTMPMFMPRPVMQQMPPQMVHYNPQARPMFPMQMQPAVKVFDAFCRDIELRMKAGGMTPPESVSPFSYSPSK</sequence>
<proteinExistence type="predicted"/>
<evidence type="ECO:0000313" key="4">
    <source>
        <dbReference type="Proteomes" id="UP000717585"/>
    </source>
</evidence>
<evidence type="ECO:0000313" key="3">
    <source>
        <dbReference type="EMBL" id="KAG9397257.1"/>
    </source>
</evidence>
<accession>A0A8J6BGX9</accession>
<dbReference type="GO" id="GO:0003729">
    <property type="term" value="F:mRNA binding"/>
    <property type="evidence" value="ECO:0007669"/>
    <property type="project" value="TreeGrafter"/>
</dbReference>
<protein>
    <submittedName>
        <fullName evidence="3">LsmAD domain</fullName>
    </submittedName>
</protein>
<feature type="compositionally biased region" description="Basic and acidic residues" evidence="1">
    <location>
        <begin position="224"/>
        <end position="251"/>
    </location>
</feature>
<dbReference type="EMBL" id="JAHDYR010000003">
    <property type="protein sequence ID" value="KAG9397257.1"/>
    <property type="molecule type" value="Genomic_DNA"/>
</dbReference>
<keyword evidence="4" id="KW-1185">Reference proteome</keyword>
<gene>
    <name evidence="3" type="ORF">J8273_1172</name>
</gene>
<dbReference type="PANTHER" id="PTHR12854:SF7">
    <property type="entry name" value="ATAXIN-2 HOMOLOG"/>
    <property type="match status" value="1"/>
</dbReference>
<dbReference type="InterPro" id="IPR045117">
    <property type="entry name" value="ATXN2-like"/>
</dbReference>
<comment type="caution">
    <text evidence="3">The sequence shown here is derived from an EMBL/GenBank/DDBJ whole genome shotgun (WGS) entry which is preliminary data.</text>
</comment>
<dbReference type="GO" id="GO:0034063">
    <property type="term" value="P:stress granule assembly"/>
    <property type="evidence" value="ECO:0007669"/>
    <property type="project" value="TreeGrafter"/>
</dbReference>
<dbReference type="GO" id="GO:0010494">
    <property type="term" value="C:cytoplasmic stress granule"/>
    <property type="evidence" value="ECO:0007669"/>
    <property type="project" value="TreeGrafter"/>
</dbReference>
<dbReference type="PANTHER" id="PTHR12854">
    <property type="entry name" value="ATAXIN 2-RELATED"/>
    <property type="match status" value="1"/>
</dbReference>
<dbReference type="Proteomes" id="UP000717585">
    <property type="component" value="Unassembled WGS sequence"/>
</dbReference>
<evidence type="ECO:0000256" key="1">
    <source>
        <dbReference type="SAM" id="MobiDB-lite"/>
    </source>
</evidence>
<feature type="region of interest" description="Disordered" evidence="1">
    <location>
        <begin position="358"/>
        <end position="431"/>
    </location>
</feature>
<feature type="domain" description="LsmAD" evidence="2">
    <location>
        <begin position="168"/>
        <end position="227"/>
    </location>
</feature>
<organism evidence="3 4">
    <name type="scientific">Carpediemonas membranifera</name>
    <dbReference type="NCBI Taxonomy" id="201153"/>
    <lineage>
        <taxon>Eukaryota</taxon>
        <taxon>Metamonada</taxon>
        <taxon>Carpediemonas-like organisms</taxon>
        <taxon>Carpediemonas</taxon>
    </lineage>
</organism>
<dbReference type="InterPro" id="IPR009604">
    <property type="entry name" value="LsmAD_domain"/>
</dbReference>
<feature type="region of interest" description="Disordered" evidence="1">
    <location>
        <begin position="206"/>
        <end position="294"/>
    </location>
</feature>
<feature type="compositionally biased region" description="Basic and acidic residues" evidence="1">
    <location>
        <begin position="399"/>
        <end position="417"/>
    </location>
</feature>
<evidence type="ECO:0000259" key="2">
    <source>
        <dbReference type="SMART" id="SM01272"/>
    </source>
</evidence>
<dbReference type="SMART" id="SM01272">
    <property type="entry name" value="LsmAD"/>
    <property type="match status" value="1"/>
</dbReference>
<reference evidence="3" key="1">
    <citation type="submission" date="2021-05" db="EMBL/GenBank/DDBJ databases">
        <title>A free-living protist that lacks canonical eukaryotic 1 DNA replication and segregation systems.</title>
        <authorList>
            <person name="Salas-Leiva D.E."/>
            <person name="Tromer E.C."/>
            <person name="Curtis B.A."/>
            <person name="Jerlstrom-Hultqvist J."/>
            <person name="Kolisko M."/>
            <person name="Yi Z."/>
            <person name="Salas-Leiva J.S."/>
            <person name="Gallot-Lavallee L."/>
            <person name="Kops G.J.P.L."/>
            <person name="Archibald J.M."/>
            <person name="Simpson A.G.B."/>
            <person name="Roger A.J."/>
        </authorList>
    </citation>
    <scope>NUCLEOTIDE SEQUENCE</scope>
    <source>
        <strain evidence="3">BICM</strain>
    </source>
</reference>
<dbReference type="AlphaFoldDB" id="A0A8J6BGX9"/>